<dbReference type="InterPro" id="IPR030395">
    <property type="entry name" value="GP_PDE_dom"/>
</dbReference>
<sequence length="355" mass="40075">MLQWLGYYLTNETNHQIQLQIVNTISYNSSMATPFKWRRRRGGGAFTQSPSLDRRIRIYFSRKYVFRYLLIILAFIAILPPVYFHFSLRRFHQLELKKCGWLNNPTLVCAHGGDASKAFPNTMAAYHSAIRSQVDCIEIDVSRSADGVLFALHDRDLQRLSGNSSSKVGYLSAKEIKELDASHSITIPTMEDALQLISSSVQKVVVDAKIGPPSYEKGLAHDLISVVKRTQCKNCVIWAKSDNLVLDVILQSSDLTVGYIVMMNFSSGIRSNLLRLRGADVVGIYHGLVDESVVKILHRRKKKVYAWTVDDEAEMHKMLTENVDAIITSDPTLLQSSMRDIRKKCLVDGYSIQGS</sequence>
<keyword evidence="2" id="KW-0319">Glycerol metabolism</keyword>
<evidence type="ECO:0000256" key="1">
    <source>
        <dbReference type="ARBA" id="ARBA00012247"/>
    </source>
</evidence>
<feature type="domain" description="GP-PDE" evidence="5">
    <location>
        <begin position="106"/>
        <end position="338"/>
    </location>
</feature>
<evidence type="ECO:0000256" key="2">
    <source>
        <dbReference type="ARBA" id="ARBA00022798"/>
    </source>
</evidence>
<evidence type="ECO:0000313" key="6">
    <source>
        <dbReference type="EMBL" id="KAK9066794.1"/>
    </source>
</evidence>
<keyword evidence="4" id="KW-1133">Transmembrane helix</keyword>
<dbReference type="Proteomes" id="UP001408789">
    <property type="component" value="Unassembled WGS sequence"/>
</dbReference>
<dbReference type="Pfam" id="PF03009">
    <property type="entry name" value="GDPD"/>
    <property type="match status" value="1"/>
</dbReference>
<comment type="catalytic activity">
    <reaction evidence="3">
        <text>a sn-glycero-3-phosphodiester + H2O = an alcohol + sn-glycerol 3-phosphate + H(+)</text>
        <dbReference type="Rhea" id="RHEA:12969"/>
        <dbReference type="ChEBI" id="CHEBI:15377"/>
        <dbReference type="ChEBI" id="CHEBI:15378"/>
        <dbReference type="ChEBI" id="CHEBI:30879"/>
        <dbReference type="ChEBI" id="CHEBI:57597"/>
        <dbReference type="ChEBI" id="CHEBI:83408"/>
        <dbReference type="EC" id="3.1.4.46"/>
    </reaction>
</comment>
<dbReference type="EMBL" id="JBCNJP010000015">
    <property type="protein sequence ID" value="KAK9066794.1"/>
    <property type="molecule type" value="Genomic_DNA"/>
</dbReference>
<dbReference type="EC" id="3.1.4.46" evidence="1"/>
<evidence type="ECO:0000313" key="7">
    <source>
        <dbReference type="Proteomes" id="UP001408789"/>
    </source>
</evidence>
<dbReference type="SUPFAM" id="SSF51695">
    <property type="entry name" value="PLC-like phosphodiesterases"/>
    <property type="match status" value="1"/>
</dbReference>
<gene>
    <name evidence="6" type="ORF">SSX86_014117</name>
</gene>
<keyword evidence="4" id="KW-0472">Membrane</keyword>
<feature type="transmembrane region" description="Helical" evidence="4">
    <location>
        <begin position="64"/>
        <end position="84"/>
    </location>
</feature>
<dbReference type="CDD" id="cd08556">
    <property type="entry name" value="GDPD"/>
    <property type="match status" value="1"/>
</dbReference>
<evidence type="ECO:0000259" key="5">
    <source>
        <dbReference type="PROSITE" id="PS51704"/>
    </source>
</evidence>
<dbReference type="PANTHER" id="PTHR47449:SF2">
    <property type="entry name" value="GLYCEROPHOSPHODIESTER PHOSPHODIESTERASE GDPD4"/>
    <property type="match status" value="1"/>
</dbReference>
<accession>A0AAP0GZJ9</accession>
<keyword evidence="4" id="KW-0812">Transmembrane</keyword>
<dbReference type="PROSITE" id="PS51704">
    <property type="entry name" value="GP_PDE"/>
    <property type="match status" value="1"/>
</dbReference>
<protein>
    <recommendedName>
        <fullName evidence="1">glycerophosphodiester phosphodiesterase</fullName>
        <ecNumber evidence="1">3.1.4.46</ecNumber>
    </recommendedName>
</protein>
<organism evidence="6 7">
    <name type="scientific">Deinandra increscens subsp. villosa</name>
    <dbReference type="NCBI Taxonomy" id="3103831"/>
    <lineage>
        <taxon>Eukaryota</taxon>
        <taxon>Viridiplantae</taxon>
        <taxon>Streptophyta</taxon>
        <taxon>Embryophyta</taxon>
        <taxon>Tracheophyta</taxon>
        <taxon>Spermatophyta</taxon>
        <taxon>Magnoliopsida</taxon>
        <taxon>eudicotyledons</taxon>
        <taxon>Gunneridae</taxon>
        <taxon>Pentapetalae</taxon>
        <taxon>asterids</taxon>
        <taxon>campanulids</taxon>
        <taxon>Asterales</taxon>
        <taxon>Asteraceae</taxon>
        <taxon>Asteroideae</taxon>
        <taxon>Heliantheae alliance</taxon>
        <taxon>Madieae</taxon>
        <taxon>Madiinae</taxon>
        <taxon>Deinandra</taxon>
    </lineage>
</organism>
<proteinExistence type="predicted"/>
<dbReference type="InterPro" id="IPR044236">
    <property type="entry name" value="GDPD4"/>
</dbReference>
<reference evidence="6 7" key="1">
    <citation type="submission" date="2024-04" db="EMBL/GenBank/DDBJ databases">
        <title>The reference genome of an endangered Asteraceae, Deinandra increscens subsp. villosa, native to the Central Coast of California.</title>
        <authorList>
            <person name="Guilliams M."/>
            <person name="Hasenstab-Lehman K."/>
            <person name="Meyer R."/>
            <person name="Mcevoy S."/>
        </authorList>
    </citation>
    <scope>NUCLEOTIDE SEQUENCE [LARGE SCALE GENOMIC DNA]</scope>
    <source>
        <tissue evidence="6">Leaf</tissue>
    </source>
</reference>
<dbReference type="GO" id="GO:0006071">
    <property type="term" value="P:glycerol metabolic process"/>
    <property type="evidence" value="ECO:0007669"/>
    <property type="project" value="UniProtKB-KW"/>
</dbReference>
<evidence type="ECO:0000256" key="3">
    <source>
        <dbReference type="ARBA" id="ARBA00047512"/>
    </source>
</evidence>
<keyword evidence="7" id="KW-1185">Reference proteome</keyword>
<dbReference type="AlphaFoldDB" id="A0AAP0GZJ9"/>
<comment type="caution">
    <text evidence="6">The sequence shown here is derived from an EMBL/GenBank/DDBJ whole genome shotgun (WGS) entry which is preliminary data.</text>
</comment>
<dbReference type="GO" id="GO:0008889">
    <property type="term" value="F:glycerophosphodiester phosphodiesterase activity"/>
    <property type="evidence" value="ECO:0007669"/>
    <property type="project" value="UniProtKB-EC"/>
</dbReference>
<dbReference type="Gene3D" id="3.20.20.190">
    <property type="entry name" value="Phosphatidylinositol (PI) phosphodiesterase"/>
    <property type="match status" value="1"/>
</dbReference>
<dbReference type="InterPro" id="IPR017946">
    <property type="entry name" value="PLC-like_Pdiesterase_TIM-brl"/>
</dbReference>
<name>A0AAP0GZJ9_9ASTR</name>
<dbReference type="PANTHER" id="PTHR47449">
    <property type="entry name" value="GLYCEROPHOSPHODIESTER PHOSPHODIESTERASE GDPD4"/>
    <property type="match status" value="1"/>
</dbReference>
<dbReference type="GO" id="GO:0006629">
    <property type="term" value="P:lipid metabolic process"/>
    <property type="evidence" value="ECO:0007669"/>
    <property type="project" value="InterPro"/>
</dbReference>
<evidence type="ECO:0000256" key="4">
    <source>
        <dbReference type="SAM" id="Phobius"/>
    </source>
</evidence>